<comment type="caution">
    <text evidence="1">The sequence shown here is derived from an EMBL/GenBank/DDBJ whole genome shotgun (WGS) entry which is preliminary data.</text>
</comment>
<name>A0ABQ8TTY4_PERAM</name>
<dbReference type="EMBL" id="JAJSOF020000003">
    <property type="protein sequence ID" value="KAJ4449135.1"/>
    <property type="molecule type" value="Genomic_DNA"/>
</dbReference>
<accession>A0ABQ8TTY4</accession>
<organism evidence="1 2">
    <name type="scientific">Periplaneta americana</name>
    <name type="common">American cockroach</name>
    <name type="synonym">Blatta americana</name>
    <dbReference type="NCBI Taxonomy" id="6978"/>
    <lineage>
        <taxon>Eukaryota</taxon>
        <taxon>Metazoa</taxon>
        <taxon>Ecdysozoa</taxon>
        <taxon>Arthropoda</taxon>
        <taxon>Hexapoda</taxon>
        <taxon>Insecta</taxon>
        <taxon>Pterygota</taxon>
        <taxon>Neoptera</taxon>
        <taxon>Polyneoptera</taxon>
        <taxon>Dictyoptera</taxon>
        <taxon>Blattodea</taxon>
        <taxon>Blattoidea</taxon>
        <taxon>Blattidae</taxon>
        <taxon>Blattinae</taxon>
        <taxon>Periplaneta</taxon>
    </lineage>
</organism>
<dbReference type="Proteomes" id="UP001148838">
    <property type="component" value="Unassembled WGS sequence"/>
</dbReference>
<sequence>MAGLCEGGNERPGCVKVLCNIGRKAMAVQEFLHGTKQIKILRCKVWTVWWMLEHLPTKCVDFQTNKSHNMGASIVMKKFDIVGINLTAFVTKGHDTTLPTFEYTRYRNELHHLMNAVLLDVICRMRYLYDGVPAHITLGVRPHLNPLFPKTWIGRGVYHGKRDNIQEIRCNQLIAAAKMVREQKISNYKATKQMDVS</sequence>
<gene>
    <name evidence="1" type="ORF">ANN_00530</name>
</gene>
<protein>
    <submittedName>
        <fullName evidence="1">Uncharacterized protein</fullName>
    </submittedName>
</protein>
<evidence type="ECO:0000313" key="1">
    <source>
        <dbReference type="EMBL" id="KAJ4449135.1"/>
    </source>
</evidence>
<keyword evidence="2" id="KW-1185">Reference proteome</keyword>
<reference evidence="1 2" key="1">
    <citation type="journal article" date="2022" name="Allergy">
        <title>Genome assembly and annotation of Periplaneta americana reveal a comprehensive cockroach allergen profile.</title>
        <authorList>
            <person name="Wang L."/>
            <person name="Xiong Q."/>
            <person name="Saelim N."/>
            <person name="Wang L."/>
            <person name="Nong W."/>
            <person name="Wan A.T."/>
            <person name="Shi M."/>
            <person name="Liu X."/>
            <person name="Cao Q."/>
            <person name="Hui J.H.L."/>
            <person name="Sookrung N."/>
            <person name="Leung T.F."/>
            <person name="Tungtrongchitr A."/>
            <person name="Tsui S.K.W."/>
        </authorList>
    </citation>
    <scope>NUCLEOTIDE SEQUENCE [LARGE SCALE GENOMIC DNA]</scope>
    <source>
        <strain evidence="1">PWHHKU_190912</strain>
    </source>
</reference>
<evidence type="ECO:0000313" key="2">
    <source>
        <dbReference type="Proteomes" id="UP001148838"/>
    </source>
</evidence>
<proteinExistence type="predicted"/>